<dbReference type="Proteomes" id="UP000005234">
    <property type="component" value="Chromosome"/>
</dbReference>
<dbReference type="PROSITE" id="PS51318">
    <property type="entry name" value="TAT"/>
    <property type="match status" value="1"/>
</dbReference>
<dbReference type="KEGG" id="fau:Fraau_1850"/>
<dbReference type="EMBL" id="CP003350">
    <property type="protein sequence ID" value="AFC86253.1"/>
    <property type="molecule type" value="Genomic_DNA"/>
</dbReference>
<evidence type="ECO:0000313" key="1">
    <source>
        <dbReference type="EMBL" id="AFC86253.1"/>
    </source>
</evidence>
<keyword evidence="2" id="KW-1185">Reference proteome</keyword>
<dbReference type="HOGENOM" id="CLU_098949_1_0_6"/>
<dbReference type="OrthoDB" id="6162173at2"/>
<protein>
    <submittedName>
        <fullName evidence="1">Membrane bound FAD containing D-sorbitol dehydrogenase</fullName>
    </submittedName>
</protein>
<dbReference type="InterPro" id="IPR024651">
    <property type="entry name" value="FAD-SLDH_ssu"/>
</dbReference>
<evidence type="ECO:0000313" key="2">
    <source>
        <dbReference type="Proteomes" id="UP000005234"/>
    </source>
</evidence>
<dbReference type="Pfam" id="PF12318">
    <property type="entry name" value="FAD-SLDH"/>
    <property type="match status" value="1"/>
</dbReference>
<proteinExistence type="predicted"/>
<dbReference type="InterPro" id="IPR006311">
    <property type="entry name" value="TAT_signal"/>
</dbReference>
<sequence length="197" mass="20662">MKSKNPNDTVATVNQGRRQWLTSTSLLVAGGALLPLGQAATAATAATTAQAAPAPTSAEIDAFHELGLLLTGRKDLPLDVSTRLLTALNHDDAGFTGKAQQLSKALADTGVKDINAFSASSVAADPALKDTAMKIISGWYLGYTGTPVSLSDTDDTQFITYTGALMFERTREVTVIPTYSRAGTDYWKEAPPGIKGT</sequence>
<dbReference type="STRING" id="767434.Fraau_1850"/>
<accession>H8L041</accession>
<dbReference type="AlphaFoldDB" id="H8L041"/>
<reference evidence="1" key="1">
    <citation type="submission" date="2012-02" db="EMBL/GenBank/DDBJ databases">
        <title>The complete genome of Frateuria aurantia DSM 6220.</title>
        <authorList>
            <consortium name="US DOE Joint Genome Institute (JGI-PGF)"/>
            <person name="Lucas S."/>
            <person name="Copeland A."/>
            <person name="Lapidus A."/>
            <person name="Glavina del Rio T."/>
            <person name="Dalin E."/>
            <person name="Tice H."/>
            <person name="Bruce D."/>
            <person name="Goodwin L."/>
            <person name="Pitluck S."/>
            <person name="Peters L."/>
            <person name="Ovchinnikova G."/>
            <person name="Teshima H."/>
            <person name="Kyrpides N."/>
            <person name="Mavromatis K."/>
            <person name="Ivanova N."/>
            <person name="Brettin T."/>
            <person name="Detter J.C."/>
            <person name="Han C."/>
            <person name="Larimer F."/>
            <person name="Land M."/>
            <person name="Hauser L."/>
            <person name="Markowitz V."/>
            <person name="Cheng J.-F."/>
            <person name="Hugenholtz P."/>
            <person name="Woyke T."/>
            <person name="Wu D."/>
            <person name="Brambilla E."/>
            <person name="Klenk H.-P."/>
            <person name="Eisen J.A."/>
        </authorList>
    </citation>
    <scope>NUCLEOTIDE SEQUENCE</scope>
    <source>
        <strain evidence="1">DSM 6220</strain>
    </source>
</reference>
<name>H8L041_FRAAD</name>
<gene>
    <name evidence="1" type="ordered locus">Fraau_1850</name>
</gene>
<organism evidence="1 2">
    <name type="scientific">Frateuria aurantia (strain ATCC 33424 / DSM 6220 / KCTC 2777 / LMG 1558 / NBRC 3245 / NCIMB 13370)</name>
    <name type="common">Acetobacter aurantius</name>
    <dbReference type="NCBI Taxonomy" id="767434"/>
    <lineage>
        <taxon>Bacteria</taxon>
        <taxon>Pseudomonadati</taxon>
        <taxon>Pseudomonadota</taxon>
        <taxon>Gammaproteobacteria</taxon>
        <taxon>Lysobacterales</taxon>
        <taxon>Rhodanobacteraceae</taxon>
        <taxon>Frateuria</taxon>
    </lineage>
</organism>
<dbReference type="RefSeq" id="WP_014403258.1">
    <property type="nucleotide sequence ID" value="NC_017033.1"/>
</dbReference>
<dbReference type="eggNOG" id="ENOG5032SIU">
    <property type="taxonomic scope" value="Bacteria"/>
</dbReference>